<feature type="compositionally biased region" description="Polar residues" evidence="1">
    <location>
        <begin position="1"/>
        <end position="21"/>
    </location>
</feature>
<evidence type="ECO:0008006" key="4">
    <source>
        <dbReference type="Google" id="ProtNLM"/>
    </source>
</evidence>
<dbReference type="EMBL" id="APNK01000014">
    <property type="protein sequence ID" value="KEZ77294.1"/>
    <property type="molecule type" value="Genomic_DNA"/>
</dbReference>
<dbReference type="Proteomes" id="UP000028302">
    <property type="component" value="Unassembled WGS sequence"/>
</dbReference>
<reference evidence="2 3" key="1">
    <citation type="submission" date="2013-03" db="EMBL/GenBank/DDBJ databases">
        <title>Salinisphaera hydrothermalis C41B8 Genome Sequencing.</title>
        <authorList>
            <person name="Li C."/>
            <person name="Lai Q."/>
            <person name="Shao Z."/>
        </authorList>
    </citation>
    <scope>NUCLEOTIDE SEQUENCE [LARGE SCALE GENOMIC DNA]</scope>
    <source>
        <strain evidence="2 3">C41B8</strain>
    </source>
</reference>
<proteinExistence type="predicted"/>
<evidence type="ECO:0000256" key="1">
    <source>
        <dbReference type="SAM" id="MobiDB-lite"/>
    </source>
</evidence>
<gene>
    <name evidence="2" type="ORF">C41B8_10550</name>
</gene>
<dbReference type="InterPro" id="IPR025906">
    <property type="entry name" value="YjfB_motility"/>
</dbReference>
<dbReference type="Pfam" id="PF14070">
    <property type="entry name" value="YjfB_motility"/>
    <property type="match status" value="1"/>
</dbReference>
<name>A0A084IKR0_SALHC</name>
<evidence type="ECO:0000313" key="3">
    <source>
        <dbReference type="Proteomes" id="UP000028302"/>
    </source>
</evidence>
<dbReference type="STRING" id="1304275.C41B8_10550"/>
<dbReference type="AlphaFoldDB" id="A0A084IKR0"/>
<feature type="region of interest" description="Disordered" evidence="1">
    <location>
        <begin position="1"/>
        <end position="26"/>
    </location>
</feature>
<organism evidence="2 3">
    <name type="scientific">Salinisphaera hydrothermalis (strain C41B8)</name>
    <dbReference type="NCBI Taxonomy" id="1304275"/>
    <lineage>
        <taxon>Bacteria</taxon>
        <taxon>Pseudomonadati</taxon>
        <taxon>Pseudomonadota</taxon>
        <taxon>Gammaproteobacteria</taxon>
        <taxon>Salinisphaerales</taxon>
        <taxon>Salinisphaeraceae</taxon>
        <taxon>Salinisphaera</taxon>
    </lineage>
</organism>
<accession>A0A084IKR0</accession>
<evidence type="ECO:0000313" key="2">
    <source>
        <dbReference type="EMBL" id="KEZ77294.1"/>
    </source>
</evidence>
<comment type="caution">
    <text evidence="2">The sequence shown here is derived from an EMBL/GenBank/DDBJ whole genome shotgun (WGS) entry which is preliminary data.</text>
</comment>
<protein>
    <recommendedName>
        <fullName evidence="4">Motility protein</fullName>
    </recommendedName>
</protein>
<sequence length="63" mass="6755">MNSTVSTAMALQQHNQNQDVQANLLRKSLNSQASQMSQLMSSLETQPALATTGSIGTQINTYA</sequence>
<dbReference type="eggNOG" id="ENOG5031RSM">
    <property type="taxonomic scope" value="Bacteria"/>
</dbReference>
<keyword evidence="3" id="KW-1185">Reference proteome</keyword>